<protein>
    <submittedName>
        <fullName evidence="2">Putative ACR, COG1399</fullName>
    </submittedName>
</protein>
<sequence length="166" mass="18178">MMMVCIADANAAMGRGVSFSFVTTAEELDAEPEDCRIEGPVEVTGEILYTGEAYRLTGCVRCERKAVCDRCLEHFSAEESYAFDEEVRRTDDESGLSIVDDKMDISPLIRDTLLAAQPIHNVCRPDCLGLCPKCGANLNAGECGCDRAVPDPRLAALEQLLKKQKI</sequence>
<keyword evidence="4" id="KW-1185">Reference proteome</keyword>
<dbReference type="InterPro" id="IPR003772">
    <property type="entry name" value="YceD"/>
</dbReference>
<dbReference type="PANTHER" id="PTHR34374">
    <property type="entry name" value="LARGE RIBOSOMAL RNA SUBUNIT ACCUMULATION PROTEIN YCED HOMOLOG 1, CHLOROPLASTIC"/>
    <property type="match status" value="1"/>
</dbReference>
<dbReference type="AlphaFoldDB" id="C9LSK2"/>
<evidence type="ECO:0000313" key="1">
    <source>
        <dbReference type="EMBL" id="AEC00688.1"/>
    </source>
</evidence>
<reference evidence="1 4" key="2">
    <citation type="submission" date="2011-04" db="EMBL/GenBank/DDBJ databases">
        <title>The complete genome of Selenomonas sputigena DSM 20758.</title>
        <authorList>
            <consortium name="US DOE Joint Genome Institute (JGI-PGF)"/>
            <person name="Lucas S."/>
            <person name="Copeland A."/>
            <person name="Lapidus A."/>
            <person name="Bruce D."/>
            <person name="Goodwin L."/>
            <person name="Pitluck S."/>
            <person name="Peters L."/>
            <person name="Kyrpides N."/>
            <person name="Mavromatis K."/>
            <person name="Ivanova N."/>
            <person name="Ovchinnikova G."/>
            <person name="Teshima H."/>
            <person name="Detter J.C."/>
            <person name="Tapia R."/>
            <person name="Han C."/>
            <person name="Land M."/>
            <person name="Hauser L."/>
            <person name="Markowitz V."/>
            <person name="Cheng J.-F."/>
            <person name="Hugenholtz P."/>
            <person name="Woyke T."/>
            <person name="Wu D."/>
            <person name="Gronow S."/>
            <person name="Wellnitz S."/>
            <person name="Schneider S."/>
            <person name="Klenk H.-P."/>
            <person name="Eisen J.A."/>
        </authorList>
    </citation>
    <scope>NUCLEOTIDE SEQUENCE [LARGE SCALE GENOMIC DNA]</scope>
    <source>
        <strain evidence="1">ATCC 35185</strain>
        <strain evidence="4">ATCC 35185 / DSM 20758 / VPI D19B-28</strain>
    </source>
</reference>
<reference evidence="2 3" key="1">
    <citation type="submission" date="2009-09" db="EMBL/GenBank/DDBJ databases">
        <authorList>
            <person name="Weinstock G."/>
            <person name="Sodergren E."/>
            <person name="Clifton S."/>
            <person name="Fulton L."/>
            <person name="Fulton B."/>
            <person name="Courtney L."/>
            <person name="Fronick C."/>
            <person name="Harrison M."/>
            <person name="Strong C."/>
            <person name="Farmer C."/>
            <person name="Delahaunty K."/>
            <person name="Markovic C."/>
            <person name="Hall O."/>
            <person name="Minx P."/>
            <person name="Tomlinson C."/>
            <person name="Mitreva M."/>
            <person name="Nelson J."/>
            <person name="Hou S."/>
            <person name="Wollam A."/>
            <person name="Pepin K.H."/>
            <person name="Johnson M."/>
            <person name="Bhonagiri V."/>
            <person name="Nash W.E."/>
            <person name="Warren W."/>
            <person name="Chinwalla A."/>
            <person name="Mardis E.R."/>
            <person name="Wilson R.K."/>
        </authorList>
    </citation>
    <scope>NUCLEOTIDE SEQUENCE [LARGE SCALE GENOMIC DNA]</scope>
    <source>
        <strain evidence="2">ATCC 35185</strain>
        <strain evidence="3">ATCC 35185 / DSM 20758 / VPI D19B-28</strain>
    </source>
</reference>
<accession>C9LSK2</accession>
<dbReference type="KEGG" id="ssg:Selsp_1732"/>
<dbReference type="EMBL" id="ACKP02000010">
    <property type="protein sequence ID" value="EEX78242.1"/>
    <property type="molecule type" value="Genomic_DNA"/>
</dbReference>
<organism evidence="2 3">
    <name type="scientific">Selenomonas sputigena (strain ATCC 35185 / DSM 20758 / CCUG 44933 / VPI D19B-28)</name>
    <dbReference type="NCBI Taxonomy" id="546271"/>
    <lineage>
        <taxon>Bacteria</taxon>
        <taxon>Bacillati</taxon>
        <taxon>Bacillota</taxon>
        <taxon>Negativicutes</taxon>
        <taxon>Selenomonadales</taxon>
        <taxon>Selenomonadaceae</taxon>
        <taxon>Selenomonas</taxon>
    </lineage>
</organism>
<dbReference type="RefSeq" id="WP_006191249.1">
    <property type="nucleotide sequence ID" value="NC_015437.1"/>
</dbReference>
<dbReference type="HOGENOM" id="CLU_100236_1_1_9"/>
<evidence type="ECO:0000313" key="4">
    <source>
        <dbReference type="Proteomes" id="UP000011124"/>
    </source>
</evidence>
<dbReference type="Proteomes" id="UP000011124">
    <property type="component" value="Chromosome"/>
</dbReference>
<proteinExistence type="predicted"/>
<dbReference type="PANTHER" id="PTHR34374:SF1">
    <property type="entry name" value="LARGE RIBOSOMAL RNA SUBUNIT ACCUMULATION PROTEIN YCED HOMOLOG 1, CHLOROPLASTIC"/>
    <property type="match status" value="1"/>
</dbReference>
<name>C9LSK2_SELS3</name>
<dbReference type="eggNOG" id="COG1399">
    <property type="taxonomic scope" value="Bacteria"/>
</dbReference>
<dbReference type="Pfam" id="PF02620">
    <property type="entry name" value="YceD"/>
    <property type="match status" value="1"/>
</dbReference>
<gene>
    <name evidence="1" type="ordered locus">Selsp_1732</name>
    <name evidence="2" type="ORF">SELSPUOL_00427</name>
</gene>
<dbReference type="EMBL" id="CP002637">
    <property type="protein sequence ID" value="AEC00688.1"/>
    <property type="molecule type" value="Genomic_DNA"/>
</dbReference>
<evidence type="ECO:0000313" key="3">
    <source>
        <dbReference type="Proteomes" id="UP000003505"/>
    </source>
</evidence>
<evidence type="ECO:0000313" key="2">
    <source>
        <dbReference type="EMBL" id="EEX78242.1"/>
    </source>
</evidence>
<dbReference type="Proteomes" id="UP000003505">
    <property type="component" value="Unassembled WGS sequence"/>
</dbReference>
<dbReference type="OrthoDB" id="9790372at2"/>
<dbReference type="STRING" id="546271.Selsp_1732"/>